<feature type="region of interest" description="Disordered" evidence="1">
    <location>
        <begin position="37"/>
        <end position="58"/>
    </location>
</feature>
<comment type="caution">
    <text evidence="2">The sequence shown here is derived from an EMBL/GenBank/DDBJ whole genome shotgun (WGS) entry which is preliminary data.</text>
</comment>
<dbReference type="EMBL" id="PVLF01000001">
    <property type="protein sequence ID" value="PRH83615.1"/>
    <property type="molecule type" value="Genomic_DNA"/>
</dbReference>
<proteinExistence type="predicted"/>
<evidence type="ECO:0000313" key="2">
    <source>
        <dbReference type="EMBL" id="PRH83615.1"/>
    </source>
</evidence>
<evidence type="ECO:0000256" key="1">
    <source>
        <dbReference type="SAM" id="MobiDB-lite"/>
    </source>
</evidence>
<protein>
    <recommendedName>
        <fullName evidence="4">Alpha/beta hydrolase</fullName>
    </recommendedName>
</protein>
<name>A0A2P6MC93_9GAMM</name>
<dbReference type="OrthoDB" id="5291933at2"/>
<accession>A0A2P6MC93</accession>
<dbReference type="InterPro" id="IPR029058">
    <property type="entry name" value="AB_hydrolase_fold"/>
</dbReference>
<reference evidence="2 3" key="1">
    <citation type="submission" date="2018-03" db="EMBL/GenBank/DDBJ databases">
        <title>Arenimonas caeni sp. nov., isolated from activated sludge.</title>
        <authorList>
            <person name="Liu H."/>
        </authorList>
    </citation>
    <scope>NUCLEOTIDE SEQUENCE [LARGE SCALE GENOMIC DNA]</scope>
    <source>
        <strain evidence="3">z29</strain>
    </source>
</reference>
<evidence type="ECO:0008006" key="4">
    <source>
        <dbReference type="Google" id="ProtNLM"/>
    </source>
</evidence>
<dbReference type="Gene3D" id="3.40.50.1820">
    <property type="entry name" value="alpha/beta hydrolase"/>
    <property type="match status" value="1"/>
</dbReference>
<gene>
    <name evidence="2" type="ORF">C6N40_00255</name>
</gene>
<evidence type="ECO:0000313" key="3">
    <source>
        <dbReference type="Proteomes" id="UP000241736"/>
    </source>
</evidence>
<dbReference type="AlphaFoldDB" id="A0A2P6MC93"/>
<dbReference type="SUPFAM" id="SSF53474">
    <property type="entry name" value="alpha/beta-Hydrolases"/>
    <property type="match status" value="1"/>
</dbReference>
<sequence>MLAAFSQAAPAAPAPRIVPLESPSPLASTAELVRRTFSPTSRDRLQQVAAGTGQQPPEYSLDASREELELFVPPAPPDGRYGLLVFVMPAQSLQMPDDWRQPLADAGFIYVSPRRAGNDQAVIERRIALAVHAYAYVNGRYPIDPERVFVGGFSGGSRMAQWTAMAYPDVFRGAMLVGGSLQIGEYEVVLPPRDLALQFLSRSRLVFATGSEDALNGGIDRRNRKVLQSLCFGGYSREAQLRLGHWLPSGKGLARVLQALQEPVPADPRFEACVRGLDEDIGRRLADVEALMAAGRMQEAGVALGRMEDRYGGLAGDRAVPLARRIAAALAAEDVQ</sequence>
<organism evidence="2 3">
    <name type="scientific">Arenimonas caeni</name>
    <dbReference type="NCBI Taxonomy" id="2058085"/>
    <lineage>
        <taxon>Bacteria</taxon>
        <taxon>Pseudomonadati</taxon>
        <taxon>Pseudomonadota</taxon>
        <taxon>Gammaproteobacteria</taxon>
        <taxon>Lysobacterales</taxon>
        <taxon>Lysobacteraceae</taxon>
        <taxon>Arenimonas</taxon>
    </lineage>
</organism>
<dbReference type="RefSeq" id="WP_106989003.1">
    <property type="nucleotide sequence ID" value="NZ_KZ679084.1"/>
</dbReference>
<keyword evidence="3" id="KW-1185">Reference proteome</keyword>
<dbReference type="Proteomes" id="UP000241736">
    <property type="component" value="Unassembled WGS sequence"/>
</dbReference>